<evidence type="ECO:0000256" key="3">
    <source>
        <dbReference type="SAM" id="MobiDB-lite"/>
    </source>
</evidence>
<evidence type="ECO:0000259" key="4">
    <source>
        <dbReference type="PROSITE" id="PS50014"/>
    </source>
</evidence>
<evidence type="ECO:0000313" key="5">
    <source>
        <dbReference type="EMBL" id="RKF75034.1"/>
    </source>
</evidence>
<feature type="region of interest" description="Disordered" evidence="3">
    <location>
        <begin position="157"/>
        <end position="339"/>
    </location>
</feature>
<feature type="compositionally biased region" description="Polar residues" evidence="3">
    <location>
        <begin position="427"/>
        <end position="446"/>
    </location>
</feature>
<feature type="compositionally biased region" description="Low complexity" evidence="3">
    <location>
        <begin position="268"/>
        <end position="279"/>
    </location>
</feature>
<feature type="compositionally biased region" description="Polar residues" evidence="3">
    <location>
        <begin position="816"/>
        <end position="825"/>
    </location>
</feature>
<organism evidence="5 6">
    <name type="scientific">Golovinomyces cichoracearum</name>
    <dbReference type="NCBI Taxonomy" id="62708"/>
    <lineage>
        <taxon>Eukaryota</taxon>
        <taxon>Fungi</taxon>
        <taxon>Dikarya</taxon>
        <taxon>Ascomycota</taxon>
        <taxon>Pezizomycotina</taxon>
        <taxon>Leotiomycetes</taxon>
        <taxon>Erysiphales</taxon>
        <taxon>Erysiphaceae</taxon>
        <taxon>Golovinomyces</taxon>
    </lineage>
</organism>
<gene>
    <name evidence="5" type="ORF">GcM3_086005</name>
</gene>
<reference evidence="5 6" key="1">
    <citation type="journal article" date="2018" name="BMC Genomics">
        <title>Comparative genome analyses reveal sequence features reflecting distinct modes of host-adaptation between dicot and monocot powdery mildew.</title>
        <authorList>
            <person name="Wu Y."/>
            <person name="Ma X."/>
            <person name="Pan Z."/>
            <person name="Kale S.D."/>
            <person name="Song Y."/>
            <person name="King H."/>
            <person name="Zhang Q."/>
            <person name="Presley C."/>
            <person name="Deng X."/>
            <person name="Wei C.I."/>
            <person name="Xiao S."/>
        </authorList>
    </citation>
    <scope>NUCLEOTIDE SEQUENCE [LARGE SCALE GENOMIC DNA]</scope>
    <source>
        <strain evidence="5">UMSG3</strain>
    </source>
</reference>
<dbReference type="Proteomes" id="UP000283383">
    <property type="component" value="Unassembled WGS sequence"/>
</dbReference>
<dbReference type="EMBL" id="MCBQ01008687">
    <property type="protein sequence ID" value="RKF75034.1"/>
    <property type="molecule type" value="Genomic_DNA"/>
</dbReference>
<keyword evidence="6" id="KW-1185">Reference proteome</keyword>
<dbReference type="PROSITE" id="PS50014">
    <property type="entry name" value="BROMODOMAIN_2"/>
    <property type="match status" value="1"/>
</dbReference>
<feature type="compositionally biased region" description="Low complexity" evidence="3">
    <location>
        <begin position="216"/>
        <end position="228"/>
    </location>
</feature>
<feature type="compositionally biased region" description="Polar residues" evidence="3">
    <location>
        <begin position="369"/>
        <end position="379"/>
    </location>
</feature>
<comment type="caution">
    <text evidence="5">The sequence shown here is derived from an EMBL/GenBank/DDBJ whole genome shotgun (WGS) entry which is preliminary data.</text>
</comment>
<dbReference type="STRING" id="62708.A0A420IKF7"/>
<dbReference type="InterPro" id="IPR001487">
    <property type="entry name" value="Bromodomain"/>
</dbReference>
<feature type="region of interest" description="Disordered" evidence="3">
    <location>
        <begin position="77"/>
        <end position="113"/>
    </location>
</feature>
<feature type="domain" description="Bromo" evidence="4">
    <location>
        <begin position="645"/>
        <end position="746"/>
    </location>
</feature>
<dbReference type="PANTHER" id="PTHR15398">
    <property type="entry name" value="BROMODOMAIN-CONTAINING PROTEIN 8"/>
    <property type="match status" value="1"/>
</dbReference>
<protein>
    <submittedName>
        <fullName evidence="5">Putative wd domain containing protein</fullName>
    </submittedName>
</protein>
<dbReference type="PANTHER" id="PTHR15398:SF4">
    <property type="entry name" value="BROMODOMAIN-CONTAINING PROTEIN 8 ISOFORM X1"/>
    <property type="match status" value="1"/>
</dbReference>
<dbReference type="AlphaFoldDB" id="A0A420IKF7"/>
<accession>A0A420IKF7</accession>
<dbReference type="GO" id="GO:0035267">
    <property type="term" value="C:NuA4 histone acetyltransferase complex"/>
    <property type="evidence" value="ECO:0007669"/>
    <property type="project" value="TreeGrafter"/>
</dbReference>
<name>A0A420IKF7_9PEZI</name>
<dbReference type="Pfam" id="PF00439">
    <property type="entry name" value="Bromodomain"/>
    <property type="match status" value="1"/>
</dbReference>
<dbReference type="SUPFAM" id="SSF47370">
    <property type="entry name" value="Bromodomain"/>
    <property type="match status" value="1"/>
</dbReference>
<dbReference type="InterPro" id="IPR036427">
    <property type="entry name" value="Bromodomain-like_sf"/>
</dbReference>
<feature type="region of interest" description="Disordered" evidence="3">
    <location>
        <begin position="369"/>
        <end position="471"/>
    </location>
</feature>
<feature type="compositionally biased region" description="Polar residues" evidence="3">
    <location>
        <begin position="252"/>
        <end position="261"/>
    </location>
</feature>
<proteinExistence type="predicted"/>
<evidence type="ECO:0000313" key="6">
    <source>
        <dbReference type="Proteomes" id="UP000283383"/>
    </source>
</evidence>
<dbReference type="GO" id="GO:0006325">
    <property type="term" value="P:chromatin organization"/>
    <property type="evidence" value="ECO:0007669"/>
    <property type="project" value="UniProtKB-ARBA"/>
</dbReference>
<feature type="region of interest" description="Disordered" evidence="3">
    <location>
        <begin position="796"/>
        <end position="837"/>
    </location>
</feature>
<evidence type="ECO:0000256" key="1">
    <source>
        <dbReference type="ARBA" id="ARBA00023117"/>
    </source>
</evidence>
<keyword evidence="1 2" id="KW-0103">Bromodomain</keyword>
<sequence>MLVKSSKVMDATTTYTPLECLLVFRSLAAIGTDEEDFLRISKLLNKSPLVRNCPSYDPKRLEVSALRRLYFEQLQDKSRVEEEDNQEQRNQPLSRKRNVNSSKTSSNNDCNQYKHKLPSLVEKLYARYRDYMIKAIAEDERRYIKLQGQIKKIERGELNGSTSDEDESLEINGKKLPLQKKNGVHLDSSYMNRKPAGESPPQKSLINSKKKADGQSLTSSGASPPSSSKNENTRTLSKANLGLKKTGPLKLSQPNSDSQNLGDRESGSVKSSTGKDSSSQNLPSNIKSGRPASKVHSEFDKNCFSTSPEMSMKRGPSPAKKNSKGAHSPISSSKKSSSLLLDTPADAANKQRLTSSPLSSTVLSKISPKISTSLSNSHMRSPKTKQQDKEKSQHHRSSPQPLLLNHKQRQSLHSQSLQTKNKKSGPSKPTGQTHVPLTPLSQSSIRNIVAHLSNAPGPPSPQPLKSVTGYGTNWNPTPTGSTPRNFTPLPPPEMEPLSPIMKPSKIIIAEKLSNIKKKDGTPKAPVTSKKVSSEFSQNISESSALCVPPERQIVLSEVSKEQSSDNPKVDSIKQEVTTLNEPEIIDSTGVEQPSNSKLSKTITFPRRATKRKRENYSEGFYRAPSTVLWTRAFPRISAQALQDISTDKNASMFANPIKEKDAPGYRKIILRPQDLKSIRSAITAGHRAALAAAPDDLSPSTTSLWLPISEDLIPPKGIINYAQLEKELMRMFANAIMFNADPRRGLSPSWRESSERNKEEAFGYSFDEDSVVKGTRDMYAAVEKKVSDLRSVERRNEKSWTVKAVKDQTDNKTEDSVTCQENQNGTGEGLAKKRRKF</sequence>
<evidence type="ECO:0000256" key="2">
    <source>
        <dbReference type="PROSITE-ProRule" id="PRU00035"/>
    </source>
</evidence>
<dbReference type="Gene3D" id="1.20.920.10">
    <property type="entry name" value="Bromodomain-like"/>
    <property type="match status" value="1"/>
</dbReference>
<feature type="compositionally biased region" description="Basic and acidic residues" evidence="3">
    <location>
        <begin position="796"/>
        <end position="815"/>
    </location>
</feature>
<feature type="compositionally biased region" description="Polar residues" evidence="3">
    <location>
        <begin position="229"/>
        <end position="238"/>
    </location>
</feature>
<feature type="compositionally biased region" description="Polar residues" evidence="3">
    <location>
        <begin position="88"/>
        <end position="111"/>
    </location>
</feature>